<dbReference type="InterPro" id="IPR012338">
    <property type="entry name" value="Beta-lactam/transpept-like"/>
</dbReference>
<dbReference type="GO" id="GO:0030288">
    <property type="term" value="C:outer membrane-bounded periplasmic space"/>
    <property type="evidence" value="ECO:0007669"/>
    <property type="project" value="InterPro"/>
</dbReference>
<keyword evidence="8" id="KW-1185">Reference proteome</keyword>
<dbReference type="InterPro" id="IPR024981">
    <property type="entry name" value="DUF3887"/>
</dbReference>
<accession>A0A7X9P378</accession>
<dbReference type="RefSeq" id="WP_169656892.1">
    <property type="nucleotide sequence ID" value="NZ_JABANE010000026.1"/>
</dbReference>
<sequence>MKYVLLSIFTLMAHFSFGQVEKSENRIVADKFIEKYNNDDFNGIFSMFSDVLQHTLPLDKMTDLLIETKVQSGRVTNQDLIENEMGVFVSYKTVFENNTLVLNFSIDDNSKINGFYIEPFIEGFSFKEAINNLAYKEGKITKAQTEIIFDNAKVFPDQTQMAFAIIKNGKVNYYGIIKENNTIYQTHNQERIFEIGSISKVFTATLLSDLVLKGKVELNDNTNKK</sequence>
<proteinExistence type="inferred from homology"/>
<gene>
    <name evidence="7" type="ORF">HHU12_11520</name>
</gene>
<name>A0A7X9P378_9BACT</name>
<evidence type="ECO:0000259" key="5">
    <source>
        <dbReference type="Pfam" id="PF00144"/>
    </source>
</evidence>
<evidence type="ECO:0000259" key="6">
    <source>
        <dbReference type="Pfam" id="PF13026"/>
    </source>
</evidence>
<reference evidence="7 8" key="1">
    <citation type="submission" date="2020-04" db="EMBL/GenBank/DDBJ databases">
        <title>Flammeovirga sp. SR4, a novel species isolated from seawater.</title>
        <authorList>
            <person name="Wang X."/>
        </authorList>
    </citation>
    <scope>NUCLEOTIDE SEQUENCE [LARGE SCALE GENOMIC DNA]</scope>
    <source>
        <strain evidence="7 8">ATCC 23126</strain>
    </source>
</reference>
<comment type="caution">
    <text evidence="7">The sequence shown here is derived from an EMBL/GenBank/DDBJ whole genome shotgun (WGS) entry which is preliminary data.</text>
</comment>
<evidence type="ECO:0000256" key="2">
    <source>
        <dbReference type="ARBA" id="ARBA00022801"/>
    </source>
</evidence>
<evidence type="ECO:0000313" key="8">
    <source>
        <dbReference type="Proteomes" id="UP000576082"/>
    </source>
</evidence>
<dbReference type="EMBL" id="JABANE010000026">
    <property type="protein sequence ID" value="NME68590.1"/>
    <property type="molecule type" value="Genomic_DNA"/>
</dbReference>
<dbReference type="Pfam" id="PF00144">
    <property type="entry name" value="Beta-lactamase"/>
    <property type="match status" value="1"/>
</dbReference>
<dbReference type="GO" id="GO:0046677">
    <property type="term" value="P:response to antibiotic"/>
    <property type="evidence" value="ECO:0007669"/>
    <property type="project" value="UniProtKB-UniRule"/>
</dbReference>
<feature type="domain" description="Beta-lactamase-related" evidence="5">
    <location>
        <begin position="161"/>
        <end position="221"/>
    </location>
</feature>
<dbReference type="PROSITE" id="PS00336">
    <property type="entry name" value="BETA_LACTAMASE_C"/>
    <property type="match status" value="1"/>
</dbReference>
<organism evidence="7 8">
    <name type="scientific">Flammeovirga aprica JL-4</name>
    <dbReference type="NCBI Taxonomy" id="694437"/>
    <lineage>
        <taxon>Bacteria</taxon>
        <taxon>Pseudomonadati</taxon>
        <taxon>Bacteroidota</taxon>
        <taxon>Cytophagia</taxon>
        <taxon>Cytophagales</taxon>
        <taxon>Flammeovirgaceae</taxon>
        <taxon>Flammeovirga</taxon>
    </lineage>
</organism>
<dbReference type="EC" id="3.5.2.6" evidence="4"/>
<protein>
    <recommendedName>
        <fullName evidence="4">Beta-lactamase</fullName>
        <ecNumber evidence="4">3.5.2.6</ecNumber>
    </recommendedName>
</protein>
<dbReference type="InterPro" id="IPR001466">
    <property type="entry name" value="Beta-lactam-related"/>
</dbReference>
<evidence type="ECO:0000313" key="7">
    <source>
        <dbReference type="EMBL" id="NME68590.1"/>
    </source>
</evidence>
<dbReference type="GO" id="GO:0017001">
    <property type="term" value="P:antibiotic catabolic process"/>
    <property type="evidence" value="ECO:0007669"/>
    <property type="project" value="InterPro"/>
</dbReference>
<keyword evidence="3 4" id="KW-0046">Antibiotic resistance</keyword>
<dbReference type="SUPFAM" id="SSF56601">
    <property type="entry name" value="beta-lactamase/transpeptidase-like"/>
    <property type="match status" value="1"/>
</dbReference>
<evidence type="ECO:0000256" key="3">
    <source>
        <dbReference type="ARBA" id="ARBA00023251"/>
    </source>
</evidence>
<dbReference type="GO" id="GO:0008800">
    <property type="term" value="F:beta-lactamase activity"/>
    <property type="evidence" value="ECO:0007669"/>
    <property type="project" value="UniProtKB-UniRule"/>
</dbReference>
<dbReference type="InterPro" id="IPR001586">
    <property type="entry name" value="Beta-lactam_class-C_AS"/>
</dbReference>
<dbReference type="Proteomes" id="UP000576082">
    <property type="component" value="Unassembled WGS sequence"/>
</dbReference>
<comment type="similarity">
    <text evidence="1 4">Belongs to the class-C beta-lactamase family.</text>
</comment>
<evidence type="ECO:0000256" key="4">
    <source>
        <dbReference type="RuleBase" id="RU361140"/>
    </source>
</evidence>
<keyword evidence="2 4" id="KW-0378">Hydrolase</keyword>
<evidence type="ECO:0000256" key="1">
    <source>
        <dbReference type="ARBA" id="ARBA00007840"/>
    </source>
</evidence>
<dbReference type="Gene3D" id="3.40.710.10">
    <property type="entry name" value="DD-peptidase/beta-lactamase superfamily"/>
    <property type="match status" value="1"/>
</dbReference>
<comment type="catalytic activity">
    <reaction evidence="4">
        <text>a beta-lactam + H2O = a substituted beta-amino acid</text>
        <dbReference type="Rhea" id="RHEA:20401"/>
        <dbReference type="ChEBI" id="CHEBI:15377"/>
        <dbReference type="ChEBI" id="CHEBI:35627"/>
        <dbReference type="ChEBI" id="CHEBI:140347"/>
        <dbReference type="EC" id="3.5.2.6"/>
    </reaction>
</comment>
<dbReference type="Gene3D" id="3.10.450.590">
    <property type="match status" value="1"/>
</dbReference>
<dbReference type="AlphaFoldDB" id="A0A7X9P378"/>
<dbReference type="Pfam" id="PF13026">
    <property type="entry name" value="DUF3887"/>
    <property type="match status" value="1"/>
</dbReference>
<feature type="domain" description="DUF3887" evidence="6">
    <location>
        <begin position="29"/>
        <end position="115"/>
    </location>
</feature>